<gene>
    <name evidence="3" type="ORF">J2W55_000136</name>
</gene>
<dbReference type="InterPro" id="IPR023100">
    <property type="entry name" value="D-aminoacylase_insert_dom_sf"/>
</dbReference>
<dbReference type="GO" id="GO:0047420">
    <property type="term" value="F:N-acyl-D-amino-acid deacylase activity"/>
    <property type="evidence" value="ECO:0007669"/>
    <property type="project" value="UniProtKB-EC"/>
</dbReference>
<dbReference type="PANTHER" id="PTHR11647:SF1">
    <property type="entry name" value="COLLAPSIN RESPONSE MEDIATOR PROTEIN"/>
    <property type="match status" value="1"/>
</dbReference>
<dbReference type="InterPro" id="IPR050378">
    <property type="entry name" value="Metallo-dep_Hydrolases_sf"/>
</dbReference>
<evidence type="ECO:0000313" key="4">
    <source>
        <dbReference type="Proteomes" id="UP001247620"/>
    </source>
</evidence>
<feature type="chain" id="PRO_5046392462" evidence="1">
    <location>
        <begin position="22"/>
        <end position="528"/>
    </location>
</feature>
<keyword evidence="4" id="KW-1185">Reference proteome</keyword>
<organism evidence="3 4">
    <name type="scientific">Mucilaginibacter pocheonensis</name>
    <dbReference type="NCBI Taxonomy" id="398050"/>
    <lineage>
        <taxon>Bacteria</taxon>
        <taxon>Pseudomonadati</taxon>
        <taxon>Bacteroidota</taxon>
        <taxon>Sphingobacteriia</taxon>
        <taxon>Sphingobacteriales</taxon>
        <taxon>Sphingobacteriaceae</taxon>
        <taxon>Mucilaginibacter</taxon>
    </lineage>
</organism>
<evidence type="ECO:0000259" key="2">
    <source>
        <dbReference type="Pfam" id="PF07969"/>
    </source>
</evidence>
<dbReference type="CDD" id="cd01297">
    <property type="entry name" value="D-aminoacylase"/>
    <property type="match status" value="1"/>
</dbReference>
<comment type="caution">
    <text evidence="3">The sequence shown here is derived from an EMBL/GenBank/DDBJ whole genome shotgun (WGS) entry which is preliminary data.</text>
</comment>
<dbReference type="PROSITE" id="PS51257">
    <property type="entry name" value="PROKAR_LIPOPROTEIN"/>
    <property type="match status" value="1"/>
</dbReference>
<dbReference type="SUPFAM" id="SSF51556">
    <property type="entry name" value="Metallo-dependent hydrolases"/>
    <property type="match status" value="1"/>
</dbReference>
<protein>
    <submittedName>
        <fullName evidence="3">N-acyl-D-amino-acid deacylase</fullName>
        <ecNumber evidence="3">3.5.1.81</ecNumber>
    </submittedName>
</protein>
<dbReference type="InterPro" id="IPR011059">
    <property type="entry name" value="Metal-dep_hydrolase_composite"/>
</dbReference>
<feature type="domain" description="Amidohydrolase 3" evidence="2">
    <location>
        <begin position="67"/>
        <end position="506"/>
    </location>
</feature>
<name>A0ABU1T4K4_9SPHI</name>
<accession>A0ABU1T4K4</accession>
<keyword evidence="3" id="KW-0378">Hydrolase</keyword>
<proteinExistence type="predicted"/>
<dbReference type="Gene3D" id="2.30.40.10">
    <property type="entry name" value="Urease, subunit C, domain 1"/>
    <property type="match status" value="1"/>
</dbReference>
<evidence type="ECO:0000256" key="1">
    <source>
        <dbReference type="SAM" id="SignalP"/>
    </source>
</evidence>
<dbReference type="EMBL" id="JAVDUU010000001">
    <property type="protein sequence ID" value="MDR6940308.1"/>
    <property type="molecule type" value="Genomic_DNA"/>
</dbReference>
<evidence type="ECO:0000313" key="3">
    <source>
        <dbReference type="EMBL" id="MDR6940308.1"/>
    </source>
</evidence>
<dbReference type="Gene3D" id="3.30.1490.130">
    <property type="entry name" value="D-aminoacylase. Domain 3"/>
    <property type="match status" value="1"/>
</dbReference>
<keyword evidence="1" id="KW-0732">Signal</keyword>
<dbReference type="InterPro" id="IPR032466">
    <property type="entry name" value="Metal_Hydrolase"/>
</dbReference>
<dbReference type="Gene3D" id="3.20.20.140">
    <property type="entry name" value="Metal-dependent hydrolases"/>
    <property type="match status" value="1"/>
</dbReference>
<sequence>MIKKKLYAIFLLVFIAASCSAQQHFDIILKNGKVIDGTGNPWFYGDVGINKNKIVSIGDLSKNKADKIIDATGLIIAPGFIDVHTHIEGDEKKTPTADNFIYDGVTTVITGNCGTSNTNIEQYFKFLDSIKLSVNVATLIGHNSVREAVLGKAAKTPNDAQLQKMQAIVEQAMRDGAVGFSTGLIYTPGLYSKTPEVVALAKSAAKYHGVYASHMRNETDKIFDAIAEAIDIGRQAGMPVEISHFKVGLPNWNCSADMIAMVEKARGEGLDVTVDQYPYTASSTTLNVLLPDWLQDGGHDSVLKRLNDPMIHQKVVTEMIADMKSRTREHFDYAVVAHCDGDPSINGKNIMQINIAKGRPPTIPDEIETILDITKTGSASMVFHGLNEADVKRILQYPLTMVASDSGIRLFGAGVPHPRGYGSNARVLAYYVREKNIIRLEDAVRKMTSLPAQKFRIANRGLLQPGMFADIVIFDAGTVKDQSTFEHPHAYSTGFKYVLVNGNITVDNFKHIGTRKGVILHGPGYQQK</sequence>
<dbReference type="InterPro" id="IPR013108">
    <property type="entry name" value="Amidohydro_3"/>
</dbReference>
<dbReference type="Proteomes" id="UP001247620">
    <property type="component" value="Unassembled WGS sequence"/>
</dbReference>
<feature type="signal peptide" evidence="1">
    <location>
        <begin position="1"/>
        <end position="21"/>
    </location>
</feature>
<reference evidence="3 4" key="1">
    <citation type="submission" date="2023-07" db="EMBL/GenBank/DDBJ databases">
        <title>Sorghum-associated microbial communities from plants grown in Nebraska, USA.</title>
        <authorList>
            <person name="Schachtman D."/>
        </authorList>
    </citation>
    <scope>NUCLEOTIDE SEQUENCE [LARGE SCALE GENOMIC DNA]</scope>
    <source>
        <strain evidence="3 4">3262</strain>
    </source>
</reference>
<dbReference type="SUPFAM" id="SSF51338">
    <property type="entry name" value="Composite domain of metallo-dependent hydrolases"/>
    <property type="match status" value="1"/>
</dbReference>
<dbReference type="Pfam" id="PF07969">
    <property type="entry name" value="Amidohydro_3"/>
    <property type="match status" value="1"/>
</dbReference>
<dbReference type="EC" id="3.5.1.81" evidence="3"/>
<dbReference type="RefSeq" id="WP_310090781.1">
    <property type="nucleotide sequence ID" value="NZ_JAVDUU010000001.1"/>
</dbReference>
<dbReference type="PANTHER" id="PTHR11647">
    <property type="entry name" value="HYDRANTOINASE/DIHYDROPYRIMIDINASE FAMILY MEMBER"/>
    <property type="match status" value="1"/>
</dbReference>